<dbReference type="VEuPathDB" id="FungiDB:I7I53_09792"/>
<proteinExistence type="predicted"/>
<organism evidence="1 2">
    <name type="scientific">Ajellomyces capsulatus (strain H88)</name>
    <name type="common">Darling's disease fungus</name>
    <name type="synonym">Histoplasma capsulatum</name>
    <dbReference type="NCBI Taxonomy" id="544711"/>
    <lineage>
        <taxon>Eukaryota</taxon>
        <taxon>Fungi</taxon>
        <taxon>Dikarya</taxon>
        <taxon>Ascomycota</taxon>
        <taxon>Pezizomycotina</taxon>
        <taxon>Eurotiomycetes</taxon>
        <taxon>Eurotiomycetidae</taxon>
        <taxon>Onygenales</taxon>
        <taxon>Ajellomycetaceae</taxon>
        <taxon>Histoplasma</taxon>
    </lineage>
</organism>
<dbReference type="EMBL" id="CP069102">
    <property type="protein sequence ID" value="QSS49446.1"/>
    <property type="molecule type" value="Genomic_DNA"/>
</dbReference>
<reference evidence="1" key="1">
    <citation type="submission" date="2021-01" db="EMBL/GenBank/DDBJ databases">
        <title>Chromosome-level genome assembly of a human fungal pathogen reveals clustering of transcriptionally co-regulated genes.</title>
        <authorList>
            <person name="Voorhies M."/>
            <person name="Cohen S."/>
            <person name="Shea T.P."/>
            <person name="Petrus S."/>
            <person name="Munoz J.F."/>
            <person name="Poplawski S."/>
            <person name="Goldman W.E."/>
            <person name="Michael T."/>
            <person name="Cuomo C.A."/>
            <person name="Sil A."/>
            <person name="Beyhan S."/>
        </authorList>
    </citation>
    <scope>NUCLEOTIDE SEQUENCE</scope>
    <source>
        <strain evidence="1">H88</strain>
    </source>
</reference>
<protein>
    <submittedName>
        <fullName evidence="1">Uncharacterized protein</fullName>
    </submittedName>
</protein>
<sequence>MDGLRISPHLIGCAKSHGTKLADIERMLLTSIPYWMERTMRGLTFSSVDGHFKIEPRSECVWIGSNTPDRRMEDTG</sequence>
<dbReference type="AlphaFoldDB" id="A0A8A1L670"/>
<dbReference type="Proteomes" id="UP000663419">
    <property type="component" value="Chromosome 1"/>
</dbReference>
<evidence type="ECO:0000313" key="1">
    <source>
        <dbReference type="EMBL" id="QSS49446.1"/>
    </source>
</evidence>
<evidence type="ECO:0000313" key="2">
    <source>
        <dbReference type="Proteomes" id="UP000663419"/>
    </source>
</evidence>
<gene>
    <name evidence="1" type="ORF">I7I53_09792</name>
</gene>
<accession>A0A8A1L670</accession>
<name>A0A8A1L670_AJEC8</name>